<name>A0A2M6WDV8_9BACT</name>
<keyword evidence="2" id="KW-0812">Transmembrane</keyword>
<accession>A0A2M6WDV8</accession>
<feature type="compositionally biased region" description="Polar residues" evidence="1">
    <location>
        <begin position="81"/>
        <end position="93"/>
    </location>
</feature>
<evidence type="ECO:0000256" key="2">
    <source>
        <dbReference type="SAM" id="Phobius"/>
    </source>
</evidence>
<proteinExistence type="predicted"/>
<sequence length="93" mass="10513">MKKDSAILVLGLLVALMPFLGFPGAWENWFFLGAGLGVAILGYLLRRDIVHGKHCEHFMHGEVNDTFSQNGSNHERKEITQKNNEQYSTQPEL</sequence>
<feature type="transmembrane region" description="Helical" evidence="2">
    <location>
        <begin position="29"/>
        <end position="45"/>
    </location>
</feature>
<dbReference type="AlphaFoldDB" id="A0A2M6WDV8"/>
<reference evidence="4" key="1">
    <citation type="submission" date="2017-09" db="EMBL/GenBank/DDBJ databases">
        <title>Depth-based differentiation of microbial function through sediment-hosted aquifers and enrichment of novel symbionts in the deep terrestrial subsurface.</title>
        <authorList>
            <person name="Probst A.J."/>
            <person name="Ladd B."/>
            <person name="Jarett J.K."/>
            <person name="Geller-Mcgrath D.E."/>
            <person name="Sieber C.M.K."/>
            <person name="Emerson J.B."/>
            <person name="Anantharaman K."/>
            <person name="Thomas B.C."/>
            <person name="Malmstrom R."/>
            <person name="Stieglmeier M."/>
            <person name="Klingl A."/>
            <person name="Woyke T."/>
            <person name="Ryan C.M."/>
            <person name="Banfield J.F."/>
        </authorList>
    </citation>
    <scope>NUCLEOTIDE SEQUENCE [LARGE SCALE GENOMIC DNA]</scope>
</reference>
<gene>
    <name evidence="3" type="ORF">COU17_03305</name>
</gene>
<protein>
    <submittedName>
        <fullName evidence="3">Uncharacterized protein</fullName>
    </submittedName>
</protein>
<feature type="transmembrane region" description="Helical" evidence="2">
    <location>
        <begin position="7"/>
        <end position="23"/>
    </location>
</feature>
<evidence type="ECO:0000313" key="3">
    <source>
        <dbReference type="EMBL" id="PIT90953.1"/>
    </source>
</evidence>
<dbReference type="EMBL" id="PFBJ01000018">
    <property type="protein sequence ID" value="PIT90953.1"/>
    <property type="molecule type" value="Genomic_DNA"/>
</dbReference>
<dbReference type="Proteomes" id="UP000228809">
    <property type="component" value="Unassembled WGS sequence"/>
</dbReference>
<organism evidence="3 4">
    <name type="scientific">Candidatus Kaiserbacteria bacterium CG10_big_fil_rev_8_21_14_0_10_49_17</name>
    <dbReference type="NCBI Taxonomy" id="1974609"/>
    <lineage>
        <taxon>Bacteria</taxon>
        <taxon>Candidatus Kaiseribacteriota</taxon>
    </lineage>
</organism>
<comment type="caution">
    <text evidence="3">The sequence shown here is derived from an EMBL/GenBank/DDBJ whole genome shotgun (WGS) entry which is preliminary data.</text>
</comment>
<evidence type="ECO:0000256" key="1">
    <source>
        <dbReference type="SAM" id="MobiDB-lite"/>
    </source>
</evidence>
<evidence type="ECO:0000313" key="4">
    <source>
        <dbReference type="Proteomes" id="UP000228809"/>
    </source>
</evidence>
<keyword evidence="2" id="KW-1133">Transmembrane helix</keyword>
<feature type="region of interest" description="Disordered" evidence="1">
    <location>
        <begin position="63"/>
        <end position="93"/>
    </location>
</feature>
<keyword evidence="2" id="KW-0472">Membrane</keyword>